<organism evidence="2 3">
    <name type="scientific">Agrocybe chaxingu</name>
    <dbReference type="NCBI Taxonomy" id="84603"/>
    <lineage>
        <taxon>Eukaryota</taxon>
        <taxon>Fungi</taxon>
        <taxon>Dikarya</taxon>
        <taxon>Basidiomycota</taxon>
        <taxon>Agaricomycotina</taxon>
        <taxon>Agaricomycetes</taxon>
        <taxon>Agaricomycetidae</taxon>
        <taxon>Agaricales</taxon>
        <taxon>Agaricineae</taxon>
        <taxon>Strophariaceae</taxon>
        <taxon>Agrocybe</taxon>
    </lineage>
</organism>
<dbReference type="EMBL" id="JANKHO010000082">
    <property type="protein sequence ID" value="KAJ3515759.1"/>
    <property type="molecule type" value="Genomic_DNA"/>
</dbReference>
<proteinExistence type="predicted"/>
<protein>
    <submittedName>
        <fullName evidence="2">Uncharacterized protein</fullName>
    </submittedName>
</protein>
<name>A0A9W8TE60_9AGAR</name>
<gene>
    <name evidence="2" type="ORF">NLJ89_g1557</name>
</gene>
<keyword evidence="3" id="KW-1185">Reference proteome</keyword>
<dbReference type="Proteomes" id="UP001148786">
    <property type="component" value="Unassembled WGS sequence"/>
</dbReference>
<feature type="region of interest" description="Disordered" evidence="1">
    <location>
        <begin position="68"/>
        <end position="93"/>
    </location>
</feature>
<evidence type="ECO:0000256" key="1">
    <source>
        <dbReference type="SAM" id="MobiDB-lite"/>
    </source>
</evidence>
<comment type="caution">
    <text evidence="2">The sequence shown here is derived from an EMBL/GenBank/DDBJ whole genome shotgun (WGS) entry which is preliminary data.</text>
</comment>
<dbReference type="AlphaFoldDB" id="A0A9W8TE60"/>
<dbReference type="OrthoDB" id="3212378at2759"/>
<sequence>MMNSANAAPTNATQAKERLYAQLAGSLGRMSRALSQTADLCEQLQVDLHAMRIFAGLDAAKFMTVAVQLNPEDEERDQSVSEDQPEGEPTKRG</sequence>
<reference evidence="2" key="1">
    <citation type="submission" date="2022-07" db="EMBL/GenBank/DDBJ databases">
        <title>Genome Sequence of Agrocybe chaxingu.</title>
        <authorList>
            <person name="Buettner E."/>
        </authorList>
    </citation>
    <scope>NUCLEOTIDE SEQUENCE</scope>
    <source>
        <strain evidence="2">MP-N11</strain>
    </source>
</reference>
<accession>A0A9W8TE60</accession>
<evidence type="ECO:0000313" key="2">
    <source>
        <dbReference type="EMBL" id="KAJ3515759.1"/>
    </source>
</evidence>
<evidence type="ECO:0000313" key="3">
    <source>
        <dbReference type="Proteomes" id="UP001148786"/>
    </source>
</evidence>